<accession>A0A9N9DSF5</accession>
<reference evidence="1" key="1">
    <citation type="submission" date="2021-06" db="EMBL/GenBank/DDBJ databases">
        <authorList>
            <person name="Kallberg Y."/>
            <person name="Tangrot J."/>
            <person name="Rosling A."/>
        </authorList>
    </citation>
    <scope>NUCLEOTIDE SEQUENCE</scope>
    <source>
        <strain evidence="1">UK204</strain>
    </source>
</reference>
<comment type="caution">
    <text evidence="1">The sequence shown here is derived from an EMBL/GenBank/DDBJ whole genome shotgun (WGS) entry which is preliminary data.</text>
</comment>
<organism evidence="1 2">
    <name type="scientific">Funneliformis caledonium</name>
    <dbReference type="NCBI Taxonomy" id="1117310"/>
    <lineage>
        <taxon>Eukaryota</taxon>
        <taxon>Fungi</taxon>
        <taxon>Fungi incertae sedis</taxon>
        <taxon>Mucoromycota</taxon>
        <taxon>Glomeromycotina</taxon>
        <taxon>Glomeromycetes</taxon>
        <taxon>Glomerales</taxon>
        <taxon>Glomeraceae</taxon>
        <taxon>Funneliformis</taxon>
    </lineage>
</organism>
<proteinExistence type="predicted"/>
<dbReference type="Gene3D" id="3.80.10.10">
    <property type="entry name" value="Ribonuclease Inhibitor"/>
    <property type="match status" value="1"/>
</dbReference>
<protein>
    <submittedName>
        <fullName evidence="1">1769_t:CDS:1</fullName>
    </submittedName>
</protein>
<dbReference type="EMBL" id="CAJVPQ010004191">
    <property type="protein sequence ID" value="CAG8646462.1"/>
    <property type="molecule type" value="Genomic_DNA"/>
</dbReference>
<dbReference type="SUPFAM" id="SSF52047">
    <property type="entry name" value="RNI-like"/>
    <property type="match status" value="1"/>
</dbReference>
<sequence length="486" mass="56430">MSQLSADCLNEIFEYLEEDRVALHSCLLVNRLWCEISVRILWRNVWNFKYTVPMRFRMDVPAQILNTLITCLPNESKDLLNKNGIIIATTAWKPSLFNYASYCKFLSIREIYLMIRYALETRQLITSHCLDFDEYLLLQEMLKMFMRQISSLKSLDYYVGISRIIKLPFTSFPGAKDCMTNLSILSCDSNICSEFFYQLSQICHNVQTLTIIIENVVSNGLTDLISMQRNLKHVTLIAAYGSEKGWVRLITSLSKIPLNLTKLEIFGIDAKIPLICLNTFIHLRQLTLSFDDTNAFIDFHNLQHVKYPQLRILKFQYAFPKVEMLIKFLEINGKDLTQLYVGCHDNLLNLTVAKLCPNLKKFCSRFMRNELETLTTVFNGCQSLESLKLKCGAGNLKESEMLDVVSKYSPKNFHELKIDNDTESELSPVELESFFINWMDRTPHQPISFILVGDRFISSYRNMEVIENYVRLGVVKKFGTEMYDES</sequence>
<dbReference type="InterPro" id="IPR032675">
    <property type="entry name" value="LRR_dom_sf"/>
</dbReference>
<evidence type="ECO:0000313" key="1">
    <source>
        <dbReference type="EMBL" id="CAG8646462.1"/>
    </source>
</evidence>
<dbReference type="OrthoDB" id="423607at2759"/>
<keyword evidence="2" id="KW-1185">Reference proteome</keyword>
<dbReference type="Proteomes" id="UP000789570">
    <property type="component" value="Unassembled WGS sequence"/>
</dbReference>
<dbReference type="AlphaFoldDB" id="A0A9N9DSF5"/>
<name>A0A9N9DSF5_9GLOM</name>
<gene>
    <name evidence="1" type="ORF">FCALED_LOCUS10837</name>
</gene>
<evidence type="ECO:0000313" key="2">
    <source>
        <dbReference type="Proteomes" id="UP000789570"/>
    </source>
</evidence>